<gene>
    <name evidence="2" type="ORF">BGZ80_007044</name>
</gene>
<evidence type="ECO:0000256" key="1">
    <source>
        <dbReference type="SAM" id="Coils"/>
    </source>
</evidence>
<protein>
    <submittedName>
        <fullName evidence="2">Uncharacterized protein</fullName>
    </submittedName>
</protein>
<accession>A0A9P6MZE9</accession>
<comment type="caution">
    <text evidence="2">The sequence shown here is derived from an EMBL/GenBank/DDBJ whole genome shotgun (WGS) entry which is preliminary data.</text>
</comment>
<feature type="coiled-coil region" evidence="1">
    <location>
        <begin position="121"/>
        <end position="162"/>
    </location>
</feature>
<dbReference type="AlphaFoldDB" id="A0A9P6MZE9"/>
<organism evidence="2 3">
    <name type="scientific">Entomortierella chlamydospora</name>
    <dbReference type="NCBI Taxonomy" id="101097"/>
    <lineage>
        <taxon>Eukaryota</taxon>
        <taxon>Fungi</taxon>
        <taxon>Fungi incertae sedis</taxon>
        <taxon>Mucoromycota</taxon>
        <taxon>Mortierellomycotina</taxon>
        <taxon>Mortierellomycetes</taxon>
        <taxon>Mortierellales</taxon>
        <taxon>Mortierellaceae</taxon>
        <taxon>Entomortierella</taxon>
    </lineage>
</organism>
<dbReference type="PANTHER" id="PTHR47679:SF2">
    <property type="entry name" value="C-TERMINAL OF ROC (COR) DOMAIN-CONTAINING PROTEIN"/>
    <property type="match status" value="1"/>
</dbReference>
<proteinExistence type="predicted"/>
<evidence type="ECO:0000313" key="2">
    <source>
        <dbReference type="EMBL" id="KAG0018536.1"/>
    </source>
</evidence>
<evidence type="ECO:0000313" key="3">
    <source>
        <dbReference type="Proteomes" id="UP000703661"/>
    </source>
</evidence>
<dbReference type="EMBL" id="JAAAID010000354">
    <property type="protein sequence ID" value="KAG0018536.1"/>
    <property type="molecule type" value="Genomic_DNA"/>
</dbReference>
<reference evidence="2" key="1">
    <citation type="journal article" date="2020" name="Fungal Divers.">
        <title>Resolving the Mortierellaceae phylogeny through synthesis of multi-gene phylogenetics and phylogenomics.</title>
        <authorList>
            <person name="Vandepol N."/>
            <person name="Liber J."/>
            <person name="Desiro A."/>
            <person name="Na H."/>
            <person name="Kennedy M."/>
            <person name="Barry K."/>
            <person name="Grigoriev I.V."/>
            <person name="Miller A.N."/>
            <person name="O'Donnell K."/>
            <person name="Stajich J.E."/>
            <person name="Bonito G."/>
        </authorList>
    </citation>
    <scope>NUCLEOTIDE SEQUENCE</scope>
    <source>
        <strain evidence="2">NRRL 2769</strain>
    </source>
</reference>
<keyword evidence="3" id="KW-1185">Reference proteome</keyword>
<dbReference type="SUPFAM" id="SSF52047">
    <property type="entry name" value="RNI-like"/>
    <property type="match status" value="1"/>
</dbReference>
<dbReference type="Proteomes" id="UP000703661">
    <property type="component" value="Unassembled WGS sequence"/>
</dbReference>
<dbReference type="InterPro" id="IPR032675">
    <property type="entry name" value="LRR_dom_sf"/>
</dbReference>
<dbReference type="PANTHER" id="PTHR47679">
    <property type="entry name" value="PROTEIN TORNADO 1"/>
    <property type="match status" value="1"/>
</dbReference>
<sequence length="813" mass="93078">MNCSDSSTDSSVTLRDFDEASLSLAEGISGTEPVDVESLQVNVLPICDVDPTNSNSVTQTNTNVVKIRSSFQDYQQLCDTFSQAYKLGQMNQVMAIANQAKGIKDALDEHFGDMRIDMSKNKAAQEQILQMQQKVEENQKQMMDMQHKMKENQKAMMKMQQQSLDRLAIIQNRVQAVLTQTYELHEYPIPRLFIILPKPMRLRDHLGKLFSNHFRLYFLCECGKHTEPDGCNSQHQVHLAKHEGYDIEQPTEFFNKYGPYILTLMEMFKYGITTAKVIVPTLSNLKLVEGVEAIKGNIDHTTKSIPSLVDEAIAFLESQLANVSNMDVYSNPTKLYKTEAIEGADLRQLESYLRIKDEARVLGNLYRTVTTDGHVKWVCFDHYRETYKEVAMELLRDVVAINGGIFTEVIGKIEINIASRTLAKQFYDAMVKARRIQELDIALGWDATMDDLRKFSAAVTRANIIHLTVDGTSLMGPVSDAVNRGRRYDPIIELMSNGRIQFLRIKNFAKFVNRVSRFSATKAPQLRILWIDSDIDFVENGSKSVIERILDNSPRLVELKLNRFSRGTFYKLMTRITPPFSLNYDLWKSVWRSEYTNFTSRVADHVLALKYINLEVSNLQHYPVRDDLLRALPRHRKKLRKLHLDGTSANAWFSDIAKALATRQEFPMLEYFDLSLTTIPKSYIPWLATFISHPVHDPSAYFSKARMSVTCKPLKRICLHSIQLEHEDWVTVIEAIDFFSIEELYFDYSNFSLELFGILIRSIPENAGNNLAILLKILNIEITGVSGQGGTFEYLVGCLRKKAPFAKINYTNF</sequence>
<dbReference type="Gene3D" id="3.80.10.10">
    <property type="entry name" value="Ribonuclease Inhibitor"/>
    <property type="match status" value="1"/>
</dbReference>
<name>A0A9P6MZE9_9FUNG</name>
<keyword evidence="1" id="KW-0175">Coiled coil</keyword>